<gene>
    <name evidence="2" type="ORF">SNA_03205</name>
</gene>
<reference evidence="2 3" key="1">
    <citation type="submission" date="2014-09" db="EMBL/GenBank/DDBJ databases">
        <title>Draft genome sequence of Streptomyces natalensis ATCC 27448, producer of the antifungal pimaricin.</title>
        <authorList>
            <person name="Mendes M.V."/>
            <person name="Beites T."/>
            <person name="Pires S."/>
            <person name="Santos C.L."/>
            <person name="Moradas-Ferreira P."/>
        </authorList>
    </citation>
    <scope>NUCLEOTIDE SEQUENCE [LARGE SCALE GENOMIC DNA]</scope>
    <source>
        <strain evidence="2 3">ATCC 27448</strain>
    </source>
</reference>
<dbReference type="Proteomes" id="UP000032458">
    <property type="component" value="Unassembled WGS sequence"/>
</dbReference>
<dbReference type="EMBL" id="JRKI01000003">
    <property type="protein sequence ID" value="KIZ19531.1"/>
    <property type="molecule type" value="Genomic_DNA"/>
</dbReference>
<accession>A0A0D7CTY8</accession>
<dbReference type="RefSeq" id="WP_030066296.1">
    <property type="nucleotide sequence ID" value="NZ_JRKI01000003.1"/>
</dbReference>
<evidence type="ECO:0000256" key="1">
    <source>
        <dbReference type="SAM" id="MobiDB-lite"/>
    </source>
</evidence>
<feature type="compositionally biased region" description="Basic and acidic residues" evidence="1">
    <location>
        <begin position="49"/>
        <end position="59"/>
    </location>
</feature>
<sequence>MGDTTSEAGKRYVVLPAFLHFGFHGLRHTGHTMATRFGATPKAALIYQHSDRERQKEAGSELDNTEAQHGGCSPEPGLRLWSA</sequence>
<evidence type="ECO:0008006" key="4">
    <source>
        <dbReference type="Google" id="ProtNLM"/>
    </source>
</evidence>
<comment type="caution">
    <text evidence="2">The sequence shown here is derived from an EMBL/GenBank/DDBJ whole genome shotgun (WGS) entry which is preliminary data.</text>
</comment>
<protein>
    <recommendedName>
        <fullName evidence="4">Integrase</fullName>
    </recommendedName>
</protein>
<evidence type="ECO:0000313" key="2">
    <source>
        <dbReference type="EMBL" id="KIZ19531.1"/>
    </source>
</evidence>
<proteinExistence type="predicted"/>
<feature type="region of interest" description="Disordered" evidence="1">
    <location>
        <begin position="49"/>
        <end position="83"/>
    </location>
</feature>
<name>A0A0D7CTY8_9ACTN</name>
<organism evidence="2 3">
    <name type="scientific">Streptomyces natalensis ATCC 27448</name>
    <dbReference type="NCBI Taxonomy" id="1240678"/>
    <lineage>
        <taxon>Bacteria</taxon>
        <taxon>Bacillati</taxon>
        <taxon>Actinomycetota</taxon>
        <taxon>Actinomycetes</taxon>
        <taxon>Kitasatosporales</taxon>
        <taxon>Streptomycetaceae</taxon>
        <taxon>Streptomyces</taxon>
    </lineage>
</organism>
<keyword evidence="3" id="KW-1185">Reference proteome</keyword>
<dbReference type="PATRIC" id="fig|1240678.4.peg.674"/>
<dbReference type="AlphaFoldDB" id="A0A0D7CTY8"/>
<evidence type="ECO:0000313" key="3">
    <source>
        <dbReference type="Proteomes" id="UP000032458"/>
    </source>
</evidence>